<protein>
    <submittedName>
        <fullName evidence="1">Uncharacterized protein</fullName>
    </submittedName>
</protein>
<organism evidence="1 2">
    <name type="scientific">Characodon lateralis</name>
    <dbReference type="NCBI Taxonomy" id="208331"/>
    <lineage>
        <taxon>Eukaryota</taxon>
        <taxon>Metazoa</taxon>
        <taxon>Chordata</taxon>
        <taxon>Craniata</taxon>
        <taxon>Vertebrata</taxon>
        <taxon>Euteleostomi</taxon>
        <taxon>Actinopterygii</taxon>
        <taxon>Neopterygii</taxon>
        <taxon>Teleostei</taxon>
        <taxon>Neoteleostei</taxon>
        <taxon>Acanthomorphata</taxon>
        <taxon>Ovalentaria</taxon>
        <taxon>Atherinomorphae</taxon>
        <taxon>Cyprinodontiformes</taxon>
        <taxon>Goodeidae</taxon>
        <taxon>Characodon</taxon>
    </lineage>
</organism>
<name>A0ABU7ESM3_9TELE</name>
<reference evidence="1 2" key="1">
    <citation type="submission" date="2021-06" db="EMBL/GenBank/DDBJ databases">
        <authorList>
            <person name="Palmer J.M."/>
        </authorList>
    </citation>
    <scope>NUCLEOTIDE SEQUENCE [LARGE SCALE GENOMIC DNA]</scope>
    <source>
        <strain evidence="1 2">CL_MEX2019</strain>
        <tissue evidence="1">Muscle</tissue>
    </source>
</reference>
<dbReference type="Proteomes" id="UP001352852">
    <property type="component" value="Unassembled WGS sequence"/>
</dbReference>
<gene>
    <name evidence="1" type="ORF">CHARACLAT_001421</name>
</gene>
<evidence type="ECO:0000313" key="2">
    <source>
        <dbReference type="Proteomes" id="UP001352852"/>
    </source>
</evidence>
<evidence type="ECO:0000313" key="1">
    <source>
        <dbReference type="EMBL" id="MED6289303.1"/>
    </source>
</evidence>
<proteinExistence type="predicted"/>
<comment type="caution">
    <text evidence="1">The sequence shown here is derived from an EMBL/GenBank/DDBJ whole genome shotgun (WGS) entry which is preliminary data.</text>
</comment>
<accession>A0ABU7ESM3</accession>
<sequence>MMFFHSLQVCEICVMHLNRSLKNSHLPPTLATCQYVQFRGECTDVLLVVFLCFLQATIVRLSCLVRCVLLQQCKGGTLDDLWCYQRPTRITQDPATTAMITNTIISPQKISVPGFLYIPEDLS</sequence>
<dbReference type="EMBL" id="JAHUTJ010065629">
    <property type="protein sequence ID" value="MED6289303.1"/>
    <property type="molecule type" value="Genomic_DNA"/>
</dbReference>
<keyword evidence="2" id="KW-1185">Reference proteome</keyword>